<dbReference type="InterPro" id="IPR027417">
    <property type="entry name" value="P-loop_NTPase"/>
</dbReference>
<dbReference type="OrthoDB" id="9787585at2"/>
<feature type="domain" description="NERD" evidence="1">
    <location>
        <begin position="17"/>
        <end position="132"/>
    </location>
</feature>
<dbReference type="SUPFAM" id="SSF52540">
    <property type="entry name" value="P-loop containing nucleoside triphosphate hydrolases"/>
    <property type="match status" value="1"/>
</dbReference>
<evidence type="ECO:0000259" key="1">
    <source>
        <dbReference type="Pfam" id="PF08378"/>
    </source>
</evidence>
<dbReference type="AlphaFoldDB" id="A0A6I1MNJ5"/>
<accession>A0A6I1MNJ5</accession>
<reference evidence="2 3" key="1">
    <citation type="submission" date="2019-10" db="EMBL/GenBank/DDBJ databases">
        <title>The Genome Sequence of Clostridium tarantellae Isolated from Fish Brain.</title>
        <authorList>
            <person name="Bano L."/>
            <person name="Kiel M."/>
            <person name="Sales G."/>
            <person name="Doxey A.C."/>
            <person name="Mansfield M.J."/>
            <person name="Schiavone M."/>
            <person name="Rossetto O."/>
            <person name="Pirazzini M."/>
            <person name="Dobrindt U."/>
            <person name="Montecucco C."/>
        </authorList>
    </citation>
    <scope>NUCLEOTIDE SEQUENCE [LARGE SCALE GENOMIC DNA]</scope>
    <source>
        <strain evidence="2 3">DSM 3997</strain>
    </source>
</reference>
<dbReference type="EMBL" id="WHJC01000111">
    <property type="protein sequence ID" value="MPQ43832.1"/>
    <property type="molecule type" value="Genomic_DNA"/>
</dbReference>
<sequence length="623" mass="72953">MDREIIENFNPFDPRTEGEEFLLRHFTTSPRFKGWTIFEQPHINSMKPDFILLNPDKGIIIIEVKDWNLSSDIYENGGYIKGHNGNKINKNPINQVENYKNLILKTELINSVYLSEMFNDVFFGCVETVVYFHKATKFEAKKFCNASNKHTKIWTKGDIDYISNIDNKLNAFQHTYALSLIKSKLNHNGLLAELVKELTSNLQYSDYNYERKQPIKLTYEQEKLAKLQKGSIRRWSGVAGAGKSLSLAQKAVNAIKEDKAVLILTFNITLRHYLRDLCSQQFGIGSYKGERKKLKSNLTICHFHDFLKIIMMEHEIEIIHDEDDDDFTQKWINIINLYIQNNTIKNNLKYDYILIDEGQDFQGEWIRFLKQFFTNEGEIFIVYDKAQDIYKHGVWIEDSNQIKNIGFRGQPGNIKVSMRLPQKIVSLVQDIRNEFNIDAEEIKPNTNTQQSFIEMTKWINSSAITMIEKLDQIENQVEFLKETNVLDDITILTTNENTGVEIVKRFENKGIKTSHVYDKEKQKDYRKRRNEKWKFQGGTGRLKICSYHSYKGWETPNIILILDAPSTKYIEGNIYEGEYNEKNIFDAIFISMSRVKKKSLTGAYSFTCINYLSEYNRIEQVFD</sequence>
<protein>
    <recommendedName>
        <fullName evidence="1">NERD domain-containing protein</fullName>
    </recommendedName>
</protein>
<name>A0A6I1MNJ5_9CLOT</name>
<dbReference type="RefSeq" id="WP_152889716.1">
    <property type="nucleotide sequence ID" value="NZ_WHJC01000111.1"/>
</dbReference>
<dbReference type="InterPro" id="IPR011528">
    <property type="entry name" value="NERD"/>
</dbReference>
<dbReference type="Pfam" id="PF08378">
    <property type="entry name" value="NERD"/>
    <property type="match status" value="1"/>
</dbReference>
<evidence type="ECO:0000313" key="2">
    <source>
        <dbReference type="EMBL" id="MPQ43832.1"/>
    </source>
</evidence>
<evidence type="ECO:0000313" key="3">
    <source>
        <dbReference type="Proteomes" id="UP000430345"/>
    </source>
</evidence>
<dbReference type="Proteomes" id="UP000430345">
    <property type="component" value="Unassembled WGS sequence"/>
</dbReference>
<gene>
    <name evidence="2" type="ORF">GBZ86_08685</name>
</gene>
<keyword evidence="3" id="KW-1185">Reference proteome</keyword>
<dbReference type="Gene3D" id="3.40.50.300">
    <property type="entry name" value="P-loop containing nucleotide triphosphate hydrolases"/>
    <property type="match status" value="2"/>
</dbReference>
<comment type="caution">
    <text evidence="2">The sequence shown here is derived from an EMBL/GenBank/DDBJ whole genome shotgun (WGS) entry which is preliminary data.</text>
</comment>
<organism evidence="2 3">
    <name type="scientific">Clostridium tarantellae</name>
    <dbReference type="NCBI Taxonomy" id="39493"/>
    <lineage>
        <taxon>Bacteria</taxon>
        <taxon>Bacillati</taxon>
        <taxon>Bacillota</taxon>
        <taxon>Clostridia</taxon>
        <taxon>Eubacteriales</taxon>
        <taxon>Clostridiaceae</taxon>
        <taxon>Clostridium</taxon>
    </lineage>
</organism>
<proteinExistence type="predicted"/>